<dbReference type="EC" id="1.1.1.23" evidence="4 12"/>
<feature type="binding site" evidence="12">
    <location>
        <position position="445"/>
    </location>
    <ligand>
        <name>substrate</name>
    </ligand>
</feature>
<dbReference type="SUPFAM" id="SSF53720">
    <property type="entry name" value="ALDH-like"/>
    <property type="match status" value="1"/>
</dbReference>
<feature type="binding site" evidence="12">
    <location>
        <position position="283"/>
    </location>
    <ligand>
        <name>substrate</name>
    </ligand>
</feature>
<name>A0ABT4I7X6_9ACTO</name>
<feature type="binding site" evidence="12">
    <location>
        <position position="261"/>
    </location>
    <ligand>
        <name>substrate</name>
    </ligand>
</feature>
<keyword evidence="7 12" id="KW-0862">Zinc</keyword>
<comment type="cofactor">
    <cofactor evidence="12">
        <name>Zn(2+)</name>
        <dbReference type="ChEBI" id="CHEBI:29105"/>
    </cofactor>
    <text evidence="12">Binds 1 zinc ion per subunit.</text>
</comment>
<dbReference type="InterPro" id="IPR001692">
    <property type="entry name" value="Histidinol_DH_CS"/>
</dbReference>
<comment type="function">
    <text evidence="1 12">Catalyzes the sequential NAD-dependent oxidations of L-histidinol to L-histidinaldehyde and then to L-histidine.</text>
</comment>
<dbReference type="EMBL" id="JAPTMY010000013">
    <property type="protein sequence ID" value="MCZ0857830.1"/>
    <property type="molecule type" value="Genomic_DNA"/>
</dbReference>
<evidence type="ECO:0000256" key="2">
    <source>
        <dbReference type="ARBA" id="ARBA00004940"/>
    </source>
</evidence>
<dbReference type="Pfam" id="PF00815">
    <property type="entry name" value="Histidinol_dh"/>
    <property type="match status" value="1"/>
</dbReference>
<evidence type="ECO:0000313" key="16">
    <source>
        <dbReference type="Proteomes" id="UP001072034"/>
    </source>
</evidence>
<dbReference type="InterPro" id="IPR016161">
    <property type="entry name" value="Ald_DH/histidinol_DH"/>
</dbReference>
<dbReference type="RefSeq" id="WP_043558424.1">
    <property type="nucleotide sequence ID" value="NZ_CAJPNG010000015.1"/>
</dbReference>
<gene>
    <name evidence="12 15" type="primary">hisD</name>
    <name evidence="15" type="ORF">OHJ16_07205</name>
</gene>
<reference evidence="15" key="1">
    <citation type="submission" date="2022-10" db="EMBL/GenBank/DDBJ databases">
        <title>Genome sequence of Actinomyces israelii ATCC 10048.</title>
        <authorList>
            <person name="Watt R.M."/>
            <person name="Tong W.M."/>
        </authorList>
    </citation>
    <scope>NUCLEOTIDE SEQUENCE</scope>
    <source>
        <strain evidence="15">ATCC 10048</strain>
    </source>
</reference>
<evidence type="ECO:0000256" key="12">
    <source>
        <dbReference type="HAMAP-Rule" id="MF_01024"/>
    </source>
</evidence>
<comment type="similarity">
    <text evidence="3 12 13 14">Belongs to the histidinol dehydrogenase family.</text>
</comment>
<dbReference type="InterPro" id="IPR012131">
    <property type="entry name" value="Hstdl_DH"/>
</dbReference>
<evidence type="ECO:0000256" key="4">
    <source>
        <dbReference type="ARBA" id="ARBA00012965"/>
    </source>
</evidence>
<evidence type="ECO:0000256" key="13">
    <source>
        <dbReference type="PIRNR" id="PIRNR000099"/>
    </source>
</evidence>
<feature type="binding site" evidence="12">
    <location>
        <position position="386"/>
    </location>
    <ligand>
        <name>Zn(2+)</name>
        <dbReference type="ChEBI" id="CHEBI:29105"/>
    </ligand>
</feature>
<feature type="binding site" evidence="12">
    <location>
        <position position="386"/>
    </location>
    <ligand>
        <name>substrate</name>
    </ligand>
</feature>
<dbReference type="Gene3D" id="1.20.5.1300">
    <property type="match status" value="1"/>
</dbReference>
<dbReference type="Gene3D" id="3.40.50.1980">
    <property type="entry name" value="Nitrogenase molybdenum iron protein domain"/>
    <property type="match status" value="2"/>
</dbReference>
<dbReference type="PIRSF" id="PIRSF000099">
    <property type="entry name" value="Histidinol_dh"/>
    <property type="match status" value="1"/>
</dbReference>
<evidence type="ECO:0000313" key="15">
    <source>
        <dbReference type="EMBL" id="MCZ0857830.1"/>
    </source>
</evidence>
<keyword evidence="16" id="KW-1185">Reference proteome</keyword>
<proteinExistence type="inferred from homology"/>
<feature type="binding site" evidence="12">
    <location>
        <position position="286"/>
    </location>
    <ligand>
        <name>Zn(2+)</name>
        <dbReference type="ChEBI" id="CHEBI:29105"/>
    </ligand>
</feature>
<feature type="binding site" evidence="12">
    <location>
        <position position="193"/>
    </location>
    <ligand>
        <name>NAD(+)</name>
        <dbReference type="ChEBI" id="CHEBI:57540"/>
    </ligand>
</feature>
<evidence type="ECO:0000256" key="14">
    <source>
        <dbReference type="RuleBase" id="RU004175"/>
    </source>
</evidence>
<feature type="binding site" evidence="12">
    <location>
        <position position="238"/>
    </location>
    <ligand>
        <name>NAD(+)</name>
        <dbReference type="ChEBI" id="CHEBI:57540"/>
    </ligand>
</feature>
<comment type="pathway">
    <text evidence="2 12">Amino-acid biosynthesis; L-histidine biosynthesis; L-histidine from 5-phospho-alpha-D-ribose 1-diphosphate: step 9/9.</text>
</comment>
<evidence type="ECO:0000256" key="9">
    <source>
        <dbReference type="ARBA" id="ARBA00023027"/>
    </source>
</evidence>
<feature type="binding site" evidence="12">
    <location>
        <position position="283"/>
    </location>
    <ligand>
        <name>Zn(2+)</name>
        <dbReference type="ChEBI" id="CHEBI:29105"/>
    </ligand>
</feature>
<dbReference type="CDD" id="cd06572">
    <property type="entry name" value="Histidinol_dh"/>
    <property type="match status" value="1"/>
</dbReference>
<feature type="binding site" evidence="12">
    <location>
        <position position="286"/>
    </location>
    <ligand>
        <name>substrate</name>
    </ligand>
</feature>
<dbReference type="InterPro" id="IPR022695">
    <property type="entry name" value="Histidinol_DH_monofunct"/>
</dbReference>
<evidence type="ECO:0000256" key="7">
    <source>
        <dbReference type="ARBA" id="ARBA00022833"/>
    </source>
</evidence>
<keyword evidence="9 12" id="KW-0520">NAD</keyword>
<evidence type="ECO:0000256" key="1">
    <source>
        <dbReference type="ARBA" id="ARBA00003850"/>
    </source>
</evidence>
<comment type="catalytic activity">
    <reaction evidence="11 12">
        <text>L-histidinol + 2 NAD(+) + H2O = L-histidine + 2 NADH + 3 H(+)</text>
        <dbReference type="Rhea" id="RHEA:20641"/>
        <dbReference type="ChEBI" id="CHEBI:15377"/>
        <dbReference type="ChEBI" id="CHEBI:15378"/>
        <dbReference type="ChEBI" id="CHEBI:57540"/>
        <dbReference type="ChEBI" id="CHEBI:57595"/>
        <dbReference type="ChEBI" id="CHEBI:57699"/>
        <dbReference type="ChEBI" id="CHEBI:57945"/>
        <dbReference type="EC" id="1.1.1.23"/>
    </reaction>
</comment>
<feature type="active site" description="Proton acceptor" evidence="12">
    <location>
        <position position="352"/>
    </location>
</feature>
<feature type="binding site" evidence="12">
    <location>
        <position position="353"/>
    </location>
    <ligand>
        <name>substrate</name>
    </ligand>
</feature>
<sequence>MLTRIDLRDQDLSARDLAEALPRARLDVATALDRVAPVIQDVRARGAAAVRDASERFDAVRPEHLRVPAQALRTALAGLDPAVREGLELCIAHNRAGHAAQLPVEAVTQIVPGGRIVQRWIPVGRVGLYVPGGLAVYPSSVVMNAVAAQVAGVEQIALTSPPQAAFNGLPHPTILAACALLGLTEVYAAGGAQAVAMLAYGARADDDVDRADLAAAGGPGEPGAMLCDPVDVVTGPGNIYVAAAKRAVRGAVGIDAEAGPTEIAVLADGTADPEYAAADLLSQAEHDPSAASVLITDSPALADAVDQALARRLAATRHAERAGTALRGRQSGTVLVRDLEQGIAVADAYAAEHLEIHTAGAPEVARRIRNAGAIFVGPCSPVPLGDYLAGSNHVLPTGGTARFSSGLSVMAYLRPVQLIEYDAAALESLSGPLSALAHCEDLPAHAEAVRARRG</sequence>
<organism evidence="15 16">
    <name type="scientific">Actinomyces israelii</name>
    <dbReference type="NCBI Taxonomy" id="1659"/>
    <lineage>
        <taxon>Bacteria</taxon>
        <taxon>Bacillati</taxon>
        <taxon>Actinomycetota</taxon>
        <taxon>Actinomycetes</taxon>
        <taxon>Actinomycetales</taxon>
        <taxon>Actinomycetaceae</taxon>
        <taxon>Actinomyces</taxon>
    </lineage>
</organism>
<evidence type="ECO:0000256" key="5">
    <source>
        <dbReference type="ARBA" id="ARBA00016531"/>
    </source>
</evidence>
<dbReference type="PROSITE" id="PS00611">
    <property type="entry name" value="HISOL_DEHYDROGENASE"/>
    <property type="match status" value="1"/>
</dbReference>
<feature type="binding site" evidence="12">
    <location>
        <position position="129"/>
    </location>
    <ligand>
        <name>NAD(+)</name>
        <dbReference type="ChEBI" id="CHEBI:57540"/>
    </ligand>
</feature>
<keyword evidence="10 12" id="KW-0368">Histidine biosynthesis</keyword>
<dbReference type="Proteomes" id="UP001072034">
    <property type="component" value="Unassembled WGS sequence"/>
</dbReference>
<keyword evidence="8 12" id="KW-0560">Oxidoreductase</keyword>
<dbReference type="PRINTS" id="PR00083">
    <property type="entry name" value="HOLDHDRGNASE"/>
</dbReference>
<evidence type="ECO:0000256" key="10">
    <source>
        <dbReference type="ARBA" id="ARBA00023102"/>
    </source>
</evidence>
<dbReference type="HAMAP" id="MF_01024">
    <property type="entry name" value="HisD"/>
    <property type="match status" value="1"/>
</dbReference>
<keyword evidence="6 12" id="KW-0479">Metal-binding</keyword>
<evidence type="ECO:0000256" key="6">
    <source>
        <dbReference type="ARBA" id="ARBA00022723"/>
    </source>
</evidence>
<feature type="active site" description="Proton acceptor" evidence="12">
    <location>
        <position position="353"/>
    </location>
</feature>
<dbReference type="PANTHER" id="PTHR21256">
    <property type="entry name" value="HISTIDINOL DEHYDROGENASE HDH"/>
    <property type="match status" value="1"/>
</dbReference>
<dbReference type="GO" id="GO:0004399">
    <property type="term" value="F:histidinol dehydrogenase activity"/>
    <property type="evidence" value="ECO:0007669"/>
    <property type="project" value="UniProtKB-EC"/>
</dbReference>
<dbReference type="NCBIfam" id="TIGR00069">
    <property type="entry name" value="hisD"/>
    <property type="match status" value="1"/>
</dbReference>
<evidence type="ECO:0000256" key="11">
    <source>
        <dbReference type="ARBA" id="ARBA00049489"/>
    </source>
</evidence>
<accession>A0ABT4I7X6</accession>
<feature type="binding site" evidence="12">
    <location>
        <position position="445"/>
    </location>
    <ligand>
        <name>Zn(2+)</name>
        <dbReference type="ChEBI" id="CHEBI:29105"/>
    </ligand>
</feature>
<comment type="caution">
    <text evidence="15">The sequence shown here is derived from an EMBL/GenBank/DDBJ whole genome shotgun (WGS) entry which is preliminary data.</text>
</comment>
<dbReference type="PANTHER" id="PTHR21256:SF2">
    <property type="entry name" value="HISTIDINE BIOSYNTHESIS TRIFUNCTIONAL PROTEIN"/>
    <property type="match status" value="1"/>
</dbReference>
<keyword evidence="12" id="KW-0028">Amino-acid biosynthesis</keyword>
<evidence type="ECO:0000256" key="8">
    <source>
        <dbReference type="ARBA" id="ARBA00023002"/>
    </source>
</evidence>
<feature type="binding site" evidence="12">
    <location>
        <position position="440"/>
    </location>
    <ligand>
        <name>substrate</name>
    </ligand>
</feature>
<evidence type="ECO:0000256" key="3">
    <source>
        <dbReference type="ARBA" id="ARBA00010178"/>
    </source>
</evidence>
<protein>
    <recommendedName>
        <fullName evidence="5 12">Histidinol dehydrogenase</fullName>
        <shortName evidence="12">HDH</shortName>
        <ecNumber evidence="4 12">1.1.1.23</ecNumber>
    </recommendedName>
</protein>